<feature type="region of interest" description="Disordered" evidence="1">
    <location>
        <begin position="136"/>
        <end position="158"/>
    </location>
</feature>
<protein>
    <submittedName>
        <fullName evidence="4">Coiled-coil domain-containing protein 34-like</fullName>
    </submittedName>
</protein>
<evidence type="ECO:0000256" key="1">
    <source>
        <dbReference type="SAM" id="MobiDB-lite"/>
    </source>
</evidence>
<feature type="domain" description="Coiled-coil" evidence="2">
    <location>
        <begin position="205"/>
        <end position="371"/>
    </location>
</feature>
<dbReference type="InterPro" id="IPR045323">
    <property type="entry name" value="CCDC34"/>
</dbReference>
<dbReference type="Pfam" id="PF13904">
    <property type="entry name" value="CCDC34"/>
    <property type="match status" value="1"/>
</dbReference>
<dbReference type="GeneID" id="105361345"/>
<feature type="region of interest" description="Disordered" evidence="1">
    <location>
        <begin position="310"/>
        <end position="329"/>
    </location>
</feature>
<dbReference type="Proteomes" id="UP000695007">
    <property type="component" value="Unplaced"/>
</dbReference>
<dbReference type="RefSeq" id="XP_011496787.1">
    <property type="nucleotide sequence ID" value="XM_011498485.1"/>
</dbReference>
<feature type="compositionally biased region" description="Polar residues" evidence="1">
    <location>
        <begin position="136"/>
        <end position="155"/>
    </location>
</feature>
<name>A0AAJ7DUE7_9HYME</name>
<gene>
    <name evidence="4" type="primary">LOC105361345</name>
</gene>
<dbReference type="KEGG" id="csol:105361345"/>
<proteinExistence type="predicted"/>
<sequence length="407" mass="47879">MNEETEVPWSSGLIRSYSQHATVVLQHFQQHRSHPESVKYSRSSCELRNKQETLTNSNIDHENELNNYDYQSWRLSNSLSEDEKELYNRQNREITQIGFGDSSGLTSQFSEISLEQRNLEDANGFQRISGFESTSLPSTSQIVSSSTETGQILSNDDSDYQLLDERSGRKSPTGTTMVRAYSSSNSLAGTAGRQRLGGVPIIRQISYENWTRDKQRQLQRRRDETRRMELKRAEAEDRERQEQKTKQRQEYQRFLDWLKRKKHEKLLRRELVEKELELERQLHEVERKAQISKNIGLMQWHKKKEKQMKATEKEELMKQRKAKEEKERRLEESLKAYEKWRQKSKNVPKPATQGLLPHQKAKPAFTNPTPWKSLIDNASDDSDSSTPMKTTNWAVKNPRSKRTYVKR</sequence>
<dbReference type="InterPro" id="IPR025259">
    <property type="entry name" value="CCDC34/181"/>
</dbReference>
<keyword evidence="3" id="KW-1185">Reference proteome</keyword>
<feature type="region of interest" description="Disordered" evidence="1">
    <location>
        <begin position="213"/>
        <end position="246"/>
    </location>
</feature>
<evidence type="ECO:0000313" key="4">
    <source>
        <dbReference type="RefSeq" id="XP_011496787.1"/>
    </source>
</evidence>
<reference evidence="4" key="1">
    <citation type="submission" date="2025-08" db="UniProtKB">
        <authorList>
            <consortium name="RefSeq"/>
        </authorList>
    </citation>
    <scope>IDENTIFICATION</scope>
</reference>
<dbReference type="PANTHER" id="PTHR23247">
    <property type="entry name" value="NY-REN-41 ANTIGEN L15 -RELATED"/>
    <property type="match status" value="1"/>
</dbReference>
<accession>A0AAJ7DUE7</accession>
<evidence type="ECO:0000259" key="2">
    <source>
        <dbReference type="Pfam" id="PF13904"/>
    </source>
</evidence>
<organism evidence="3 4">
    <name type="scientific">Ceratosolen solmsi marchali</name>
    <dbReference type="NCBI Taxonomy" id="326594"/>
    <lineage>
        <taxon>Eukaryota</taxon>
        <taxon>Metazoa</taxon>
        <taxon>Ecdysozoa</taxon>
        <taxon>Arthropoda</taxon>
        <taxon>Hexapoda</taxon>
        <taxon>Insecta</taxon>
        <taxon>Pterygota</taxon>
        <taxon>Neoptera</taxon>
        <taxon>Endopterygota</taxon>
        <taxon>Hymenoptera</taxon>
        <taxon>Apocrita</taxon>
        <taxon>Proctotrupomorpha</taxon>
        <taxon>Chalcidoidea</taxon>
        <taxon>Agaonidae</taxon>
        <taxon>Agaoninae</taxon>
        <taxon>Ceratosolen</taxon>
    </lineage>
</organism>
<feature type="region of interest" description="Disordered" evidence="1">
    <location>
        <begin position="340"/>
        <end position="407"/>
    </location>
</feature>
<dbReference type="PANTHER" id="PTHR23247:SF2">
    <property type="entry name" value="COILED-COIL DOMAIN-CONTAINING PROTEIN 34"/>
    <property type="match status" value="1"/>
</dbReference>
<feature type="compositionally biased region" description="Polar residues" evidence="1">
    <location>
        <begin position="384"/>
        <end position="394"/>
    </location>
</feature>
<dbReference type="AlphaFoldDB" id="A0AAJ7DUE7"/>
<feature type="compositionally biased region" description="Basic residues" evidence="1">
    <location>
        <begin position="398"/>
        <end position="407"/>
    </location>
</feature>
<evidence type="ECO:0000313" key="3">
    <source>
        <dbReference type="Proteomes" id="UP000695007"/>
    </source>
</evidence>